<feature type="region of interest" description="Disordered" evidence="2">
    <location>
        <begin position="145"/>
        <end position="173"/>
    </location>
</feature>
<keyword evidence="1" id="KW-0175">Coiled coil</keyword>
<name>A0ABQ7Q588_PLUXY</name>
<feature type="coiled-coil region" evidence="1">
    <location>
        <begin position="56"/>
        <end position="90"/>
    </location>
</feature>
<evidence type="ECO:0000256" key="1">
    <source>
        <dbReference type="SAM" id="Coils"/>
    </source>
</evidence>
<sequence length="475" mass="54274">MLNMDNITLRKNRNKSSSNPDITNSSTMLDETVWNSTILDSTTQSLPPTILDTSQVSELLEEIKLIKINLESANTEIEKLITENYDLKSKLEEKGKEIELIRKISLASPCIRTPIKHTPTKKTRKIGSHQKSLLERHLTYVSESSNSVQGNNEPDMTNTHIQATSPTTEGTTDLNKSMMKRQLQQKPTAKPLNKCMDSKKPNIYIIGDENLRGLASTMHDCRKNTWNDIYKISSTIKPHANSSQILHSVYNNLSGLTNDDIFVLSAGNHDSCNEMFLCELGKTLKSLANNHVFILSVTDSENETTFNKILLKLERQYPNCKIINTKNMQGDQGRNCIIDQICFKLNVEIDFLKYRNDYIINWKKIVRNGKKNEKLFVKGTIPYFFNKQSMKNMAKIDCKSEPELVKGTIPYFFNKQKIKNMSAVQSQKNVDPRVHSMVETRAIVETSSNVETSVNVESRVNVEPRMNKTEFFRSY</sequence>
<feature type="region of interest" description="Disordered" evidence="2">
    <location>
        <begin position="1"/>
        <end position="26"/>
    </location>
</feature>
<evidence type="ECO:0000313" key="4">
    <source>
        <dbReference type="Proteomes" id="UP000823941"/>
    </source>
</evidence>
<accession>A0ABQ7Q588</accession>
<evidence type="ECO:0000256" key="2">
    <source>
        <dbReference type="SAM" id="MobiDB-lite"/>
    </source>
</evidence>
<comment type="caution">
    <text evidence="3">The sequence shown here is derived from an EMBL/GenBank/DDBJ whole genome shotgun (WGS) entry which is preliminary data.</text>
</comment>
<proteinExistence type="predicted"/>
<organism evidence="3 4">
    <name type="scientific">Plutella xylostella</name>
    <name type="common">Diamondback moth</name>
    <name type="synonym">Plutella maculipennis</name>
    <dbReference type="NCBI Taxonomy" id="51655"/>
    <lineage>
        <taxon>Eukaryota</taxon>
        <taxon>Metazoa</taxon>
        <taxon>Ecdysozoa</taxon>
        <taxon>Arthropoda</taxon>
        <taxon>Hexapoda</taxon>
        <taxon>Insecta</taxon>
        <taxon>Pterygota</taxon>
        <taxon>Neoptera</taxon>
        <taxon>Endopterygota</taxon>
        <taxon>Lepidoptera</taxon>
        <taxon>Glossata</taxon>
        <taxon>Ditrysia</taxon>
        <taxon>Yponomeutoidea</taxon>
        <taxon>Plutellidae</taxon>
        <taxon>Plutella</taxon>
    </lineage>
</organism>
<keyword evidence="4" id="KW-1185">Reference proteome</keyword>
<feature type="compositionally biased region" description="Polar residues" evidence="2">
    <location>
        <begin position="15"/>
        <end position="26"/>
    </location>
</feature>
<gene>
    <name evidence="3" type="ORF">JYU34_015941</name>
</gene>
<evidence type="ECO:0000313" key="3">
    <source>
        <dbReference type="EMBL" id="KAG7300346.1"/>
    </source>
</evidence>
<protein>
    <submittedName>
        <fullName evidence="3">Uncharacterized protein</fullName>
    </submittedName>
</protein>
<dbReference type="EMBL" id="JAHIBW010000021">
    <property type="protein sequence ID" value="KAG7300346.1"/>
    <property type="molecule type" value="Genomic_DNA"/>
</dbReference>
<reference evidence="3 4" key="1">
    <citation type="submission" date="2021-06" db="EMBL/GenBank/DDBJ databases">
        <title>A haploid diamondback moth (Plutella xylostella L.) genome assembly resolves 31 chromosomes and identifies a diamide resistance mutation.</title>
        <authorList>
            <person name="Ward C.M."/>
            <person name="Perry K.D."/>
            <person name="Baker G."/>
            <person name="Powis K."/>
            <person name="Heckel D.G."/>
            <person name="Baxter S.W."/>
        </authorList>
    </citation>
    <scope>NUCLEOTIDE SEQUENCE [LARGE SCALE GENOMIC DNA]</scope>
    <source>
        <strain evidence="3 4">LV</strain>
        <tissue evidence="3">Single pupa</tissue>
    </source>
</reference>
<dbReference type="Proteomes" id="UP000823941">
    <property type="component" value="Chromosome 21"/>
</dbReference>